<protein>
    <submittedName>
        <fullName evidence="1">Uncharacterized protein</fullName>
    </submittedName>
</protein>
<evidence type="ECO:0000313" key="1">
    <source>
        <dbReference type="EMBL" id="KAK9801918.1"/>
    </source>
</evidence>
<name>A0AAW1NZ84_9CHLO</name>
<evidence type="ECO:0000313" key="2">
    <source>
        <dbReference type="Proteomes" id="UP001465755"/>
    </source>
</evidence>
<keyword evidence="2" id="KW-1185">Reference proteome</keyword>
<comment type="caution">
    <text evidence="1">The sequence shown here is derived from an EMBL/GenBank/DDBJ whole genome shotgun (WGS) entry which is preliminary data.</text>
</comment>
<gene>
    <name evidence="1" type="ORF">WJX73_003639</name>
</gene>
<proteinExistence type="predicted"/>
<sequence>MVPSGPVEDLSRLARPPYLPLKKVVQILAGRITREQAPQPRFLFTYQDSASIDKVFEQVPEWSPFPFCSVSRLRQAAPARPSFGVIESGSRAGKSRMYFEIKRRNELQELGLGRFDIIELNSFGHEFNALLDGTEFCGTASLLLGQRLVAQHLG</sequence>
<dbReference type="Proteomes" id="UP001465755">
    <property type="component" value="Unassembled WGS sequence"/>
</dbReference>
<dbReference type="AlphaFoldDB" id="A0AAW1NZ84"/>
<dbReference type="EMBL" id="JALJOQ010000074">
    <property type="protein sequence ID" value="KAK9801918.1"/>
    <property type="molecule type" value="Genomic_DNA"/>
</dbReference>
<reference evidence="1 2" key="1">
    <citation type="journal article" date="2024" name="Nat. Commun.">
        <title>Phylogenomics reveals the evolutionary origins of lichenization in chlorophyte algae.</title>
        <authorList>
            <person name="Puginier C."/>
            <person name="Libourel C."/>
            <person name="Otte J."/>
            <person name="Skaloud P."/>
            <person name="Haon M."/>
            <person name="Grisel S."/>
            <person name="Petersen M."/>
            <person name="Berrin J.G."/>
            <person name="Delaux P.M."/>
            <person name="Dal Grande F."/>
            <person name="Keller J."/>
        </authorList>
    </citation>
    <scope>NUCLEOTIDE SEQUENCE [LARGE SCALE GENOMIC DNA]</scope>
    <source>
        <strain evidence="1 2">SAG 2036</strain>
    </source>
</reference>
<organism evidence="1 2">
    <name type="scientific">Symbiochloris irregularis</name>
    <dbReference type="NCBI Taxonomy" id="706552"/>
    <lineage>
        <taxon>Eukaryota</taxon>
        <taxon>Viridiplantae</taxon>
        <taxon>Chlorophyta</taxon>
        <taxon>core chlorophytes</taxon>
        <taxon>Trebouxiophyceae</taxon>
        <taxon>Trebouxiales</taxon>
        <taxon>Trebouxiaceae</taxon>
        <taxon>Symbiochloris</taxon>
    </lineage>
</organism>
<accession>A0AAW1NZ84</accession>